<evidence type="ECO:0000313" key="15">
    <source>
        <dbReference type="WBParaSite" id="PTRK_0001690800.1"/>
    </source>
</evidence>
<dbReference type="GO" id="GO:0004775">
    <property type="term" value="F:succinate-CoA ligase (ADP-forming) activity"/>
    <property type="evidence" value="ECO:0007669"/>
    <property type="project" value="UniProtKB-UniRule"/>
</dbReference>
<evidence type="ECO:0000259" key="13">
    <source>
        <dbReference type="PROSITE" id="PS50975"/>
    </source>
</evidence>
<evidence type="ECO:0000256" key="6">
    <source>
        <dbReference type="ARBA" id="ARBA00022840"/>
    </source>
</evidence>
<keyword evidence="8" id="KW-0809">Transit peptide</keyword>
<dbReference type="GO" id="GO:0005739">
    <property type="term" value="C:mitochondrion"/>
    <property type="evidence" value="ECO:0007669"/>
    <property type="project" value="UniProtKB-SubCell"/>
</dbReference>
<feature type="binding site" evidence="12">
    <location>
        <position position="242"/>
    </location>
    <ligand>
        <name>Mg(2+)</name>
        <dbReference type="ChEBI" id="CHEBI:18420"/>
    </ligand>
</feature>
<dbReference type="UniPathway" id="UPA00223">
    <property type="reaction ID" value="UER00999"/>
</dbReference>
<dbReference type="PIRSF" id="PIRSF001554">
    <property type="entry name" value="SucCS_beta"/>
    <property type="match status" value="1"/>
</dbReference>
<dbReference type="InterPro" id="IPR005809">
    <property type="entry name" value="Succ_CoA_ligase-like_bsu"/>
</dbReference>
<evidence type="ECO:0000256" key="11">
    <source>
        <dbReference type="ARBA" id="ARBA00063570"/>
    </source>
</evidence>
<dbReference type="HAMAP" id="MF_00558">
    <property type="entry name" value="Succ_CoA_beta"/>
    <property type="match status" value="1"/>
</dbReference>
<dbReference type="SUPFAM" id="SSF52210">
    <property type="entry name" value="Succinyl-CoA synthetase domains"/>
    <property type="match status" value="1"/>
</dbReference>
<dbReference type="GO" id="GO:0000287">
    <property type="term" value="F:magnesium ion binding"/>
    <property type="evidence" value="ECO:0007669"/>
    <property type="project" value="UniProtKB-UniRule"/>
</dbReference>
<evidence type="ECO:0000256" key="5">
    <source>
        <dbReference type="ARBA" id="ARBA00022741"/>
    </source>
</evidence>
<evidence type="ECO:0000256" key="12">
    <source>
        <dbReference type="HAMAP-Rule" id="MF_03219"/>
    </source>
</evidence>
<evidence type="ECO:0000256" key="7">
    <source>
        <dbReference type="ARBA" id="ARBA00022842"/>
    </source>
</evidence>
<comment type="function">
    <text evidence="10">GTP-specific succinyl-CoA synthetase functions in the citric acid cycle (TCA), coupling the hydrolysis of succinyl-CoA to the synthesis of GTP and thus represents the only step of substrate-level phosphorylation in the TCA. The beta subunit provides nucleotide specificity of the enzyme and binds the substrate succinate, while the binding sites for coenzyme A and phosphate are found in the alpha subunit.</text>
</comment>
<keyword evidence="4 12" id="KW-0479">Metal-binding</keyword>
<dbReference type="InterPro" id="IPR011761">
    <property type="entry name" value="ATP-grasp"/>
</dbReference>
<feature type="binding site" evidence="12">
    <location>
        <begin position="351"/>
        <end position="353"/>
    </location>
    <ligand>
        <name>substrate</name>
        <note>ligand shared with subunit alpha</note>
    </ligand>
</feature>
<dbReference type="PROSITE" id="PS50975">
    <property type="entry name" value="ATP_GRASP"/>
    <property type="match status" value="1"/>
</dbReference>
<keyword evidence="5 12" id="KW-0547">Nucleotide-binding</keyword>
<keyword evidence="12" id="KW-0496">Mitochondrion</keyword>
<dbReference type="EC" id="6.2.1.5" evidence="12"/>
<proteinExistence type="inferred from homology"/>
<comment type="subunit">
    <text evidence="11">Heterodimer of an alpha and a beta subunit. The beta subunit determines specificity for GTP.</text>
</comment>
<feature type="domain" description="ATP-grasp" evidence="13">
    <location>
        <begin position="31"/>
        <end position="77"/>
    </location>
</feature>
<dbReference type="Pfam" id="PF00549">
    <property type="entry name" value="Ligase_CoA"/>
    <property type="match status" value="1"/>
</dbReference>
<dbReference type="Gene3D" id="3.30.1490.20">
    <property type="entry name" value="ATP-grasp fold, A domain"/>
    <property type="match status" value="1"/>
</dbReference>
<evidence type="ECO:0000313" key="14">
    <source>
        <dbReference type="Proteomes" id="UP000038045"/>
    </source>
</evidence>
<evidence type="ECO:0000256" key="8">
    <source>
        <dbReference type="ARBA" id="ARBA00022946"/>
    </source>
</evidence>
<feature type="binding site" evidence="12">
    <location>
        <position position="293"/>
    </location>
    <ligand>
        <name>substrate</name>
        <note>ligand shared with subunit alpha</note>
    </ligand>
</feature>
<dbReference type="GO" id="GO:0005524">
    <property type="term" value="F:ATP binding"/>
    <property type="evidence" value="ECO:0007669"/>
    <property type="project" value="UniProtKB-UniRule"/>
</dbReference>
<dbReference type="WBParaSite" id="PTRK_0001690800.1">
    <property type="protein sequence ID" value="PTRK_0001690800.1"/>
    <property type="gene ID" value="PTRK_0001690800"/>
</dbReference>
<evidence type="ECO:0000256" key="1">
    <source>
        <dbReference type="ARBA" id="ARBA00005064"/>
    </source>
</evidence>
<dbReference type="AlphaFoldDB" id="A0A0N5A5C5"/>
<dbReference type="PANTHER" id="PTHR11815">
    <property type="entry name" value="SUCCINYL-COA SYNTHETASE BETA CHAIN"/>
    <property type="match status" value="1"/>
</dbReference>
<evidence type="ECO:0000256" key="10">
    <source>
        <dbReference type="ARBA" id="ARBA00053833"/>
    </source>
</evidence>
<comment type="catalytic activity">
    <reaction evidence="12">
        <text>succinate + ATP + CoA = succinyl-CoA + ADP + phosphate</text>
        <dbReference type="Rhea" id="RHEA:17661"/>
        <dbReference type="ChEBI" id="CHEBI:30031"/>
        <dbReference type="ChEBI" id="CHEBI:30616"/>
        <dbReference type="ChEBI" id="CHEBI:43474"/>
        <dbReference type="ChEBI" id="CHEBI:57287"/>
        <dbReference type="ChEBI" id="CHEBI:57292"/>
        <dbReference type="ChEBI" id="CHEBI:456216"/>
        <dbReference type="EC" id="6.2.1.5"/>
    </reaction>
</comment>
<protein>
    <recommendedName>
        <fullName evidence="12">Succinate--CoA ligase [ADP-forming] subunit beta, mitochondrial</fullName>
        <ecNumber evidence="12">6.2.1.5</ecNumber>
    </recommendedName>
    <alternativeName>
        <fullName evidence="12">Succinyl-CoA synthetase beta chain</fullName>
        <shortName evidence="12">SCS-beta</shortName>
    </alternativeName>
</protein>
<dbReference type="NCBIfam" id="NF001913">
    <property type="entry name" value="PRK00696.1"/>
    <property type="match status" value="1"/>
</dbReference>
<dbReference type="NCBIfam" id="TIGR01016">
    <property type="entry name" value="sucCoAbeta"/>
    <property type="match status" value="1"/>
</dbReference>
<dbReference type="InterPro" id="IPR013650">
    <property type="entry name" value="ATP-grasp_succ-CoA_synth-type"/>
</dbReference>
<accession>A0A0N5A5C5</accession>
<sequence length="432" mass="47405">MLFRGHKLLNFGIKSHQYSKRFLSLQEHASMSVLQKNDIPVPSFFVARSAEEAYDGVKNLSGEDFVVKAQVLAGGRGKGYFTSGLQGGVHIVFSPEEVQHKASKMIGSKLITKQTGEEGKACDAVMIAERLFIRREFYFSIMLDRHTNGPVIIGSSKGGMNIEEVAASNPDDILTLPINIEVGLKENVLDKFVSDMGFIKKSREQAKDIIKKLYNVFMKSDATLIEINPLAEDVNGKVVCMDCKFSIDDNAYFRQKELFDMQDLNQIDKLELRAAKYNLNYIKLDGNLGCLVNGAGLAMATMDIISLHKGLPANFLDVGGGATTEEMTEALRIIATEKNKVNAILINIFGGIVDCSNIAKAIIEAAKEINIPIVCRLQGTNVNVAKALIAHSGLKIFTCDDLDEAATMAVNLSNIVKLAKESSFDVSFELHI</sequence>
<keyword evidence="6 12" id="KW-0067">ATP-binding</keyword>
<dbReference type="Pfam" id="PF08442">
    <property type="entry name" value="ATP-grasp_2"/>
    <property type="match status" value="1"/>
</dbReference>
<dbReference type="PANTHER" id="PTHR11815:SF1">
    <property type="entry name" value="SUCCINATE--COA LIGASE [ADP-FORMING] SUBUNIT BETA, MITOCHONDRIAL"/>
    <property type="match status" value="1"/>
</dbReference>
<dbReference type="GO" id="GO:0006104">
    <property type="term" value="P:succinyl-CoA metabolic process"/>
    <property type="evidence" value="ECO:0007669"/>
    <property type="project" value="TreeGrafter"/>
</dbReference>
<dbReference type="GO" id="GO:0004776">
    <property type="term" value="F:succinate-CoA ligase (GDP-forming) activity"/>
    <property type="evidence" value="ECO:0007669"/>
    <property type="project" value="UniProtKB-EC"/>
</dbReference>
<feature type="binding site" evidence="12">
    <location>
        <position position="228"/>
    </location>
    <ligand>
        <name>Mg(2+)</name>
        <dbReference type="ChEBI" id="CHEBI:18420"/>
    </ligand>
</feature>
<keyword evidence="7 12" id="KW-0460">Magnesium</keyword>
<evidence type="ECO:0000256" key="4">
    <source>
        <dbReference type="ARBA" id="ARBA00022723"/>
    </source>
</evidence>
<dbReference type="Gene3D" id="3.30.470.20">
    <property type="entry name" value="ATP-grasp fold, B domain"/>
    <property type="match status" value="1"/>
</dbReference>
<comment type="catalytic activity">
    <reaction evidence="9">
        <text>GTP + succinate + CoA = succinyl-CoA + GDP + phosphate</text>
        <dbReference type="Rhea" id="RHEA:22120"/>
        <dbReference type="ChEBI" id="CHEBI:30031"/>
        <dbReference type="ChEBI" id="CHEBI:37565"/>
        <dbReference type="ChEBI" id="CHEBI:43474"/>
        <dbReference type="ChEBI" id="CHEBI:57287"/>
        <dbReference type="ChEBI" id="CHEBI:57292"/>
        <dbReference type="ChEBI" id="CHEBI:58189"/>
        <dbReference type="EC" id="6.2.1.4"/>
    </reaction>
</comment>
<comment type="function">
    <text evidence="12">Succinyl-CoA synthetase functions in the citric acid cycle (TCA), coupling the hydrolysis of succinyl-CoA to the synthesis of ATP and thus represents the only step of substrate-level phosphorylation in the TCA. The beta subunit provides nucleotide specificity of the enzyme and binds the substrate succinate, while the binding sites for coenzyme A and phosphate are found in the alpha subunit.</text>
</comment>
<dbReference type="SUPFAM" id="SSF56059">
    <property type="entry name" value="Glutathione synthetase ATP-binding domain-like"/>
    <property type="match status" value="1"/>
</dbReference>
<evidence type="ECO:0000256" key="9">
    <source>
        <dbReference type="ARBA" id="ARBA00052879"/>
    </source>
</evidence>
<comment type="pathway">
    <text evidence="1 12">Carbohydrate metabolism; tricarboxylic acid cycle; succinate from succinyl-CoA (ligase route): step 1/1.</text>
</comment>
<dbReference type="FunFam" id="3.30.1490.20:FF:000004">
    <property type="entry name" value="Succinate--CoA ligase [ADP-forming] subunit beta, mitochondrial"/>
    <property type="match status" value="1"/>
</dbReference>
<feature type="binding site" evidence="12">
    <location>
        <position position="68"/>
    </location>
    <ligand>
        <name>ATP</name>
        <dbReference type="ChEBI" id="CHEBI:30616"/>
    </ligand>
</feature>
<keyword evidence="14" id="KW-1185">Reference proteome</keyword>
<dbReference type="GO" id="GO:0006099">
    <property type="term" value="P:tricarboxylic acid cycle"/>
    <property type="evidence" value="ECO:0007669"/>
    <property type="project" value="UniProtKB-UniRule"/>
</dbReference>
<evidence type="ECO:0000256" key="2">
    <source>
        <dbReference type="ARBA" id="ARBA00022532"/>
    </source>
</evidence>
<dbReference type="InterPro" id="IPR005811">
    <property type="entry name" value="SUCC_ACL_C"/>
</dbReference>
<dbReference type="STRING" id="131310.A0A0N5A5C5"/>
<reference evidence="15" key="1">
    <citation type="submission" date="2017-02" db="UniProtKB">
        <authorList>
            <consortium name="WormBaseParasite"/>
        </authorList>
    </citation>
    <scope>IDENTIFICATION</scope>
</reference>
<dbReference type="FunFam" id="3.40.50.261:FF:000001">
    <property type="entry name" value="Succinate--CoA ligase [ADP-forming] subunit beta"/>
    <property type="match status" value="1"/>
</dbReference>
<dbReference type="InterPro" id="IPR016102">
    <property type="entry name" value="Succinyl-CoA_synth-like"/>
</dbReference>
<comment type="cofactor">
    <cofactor evidence="12">
        <name>Mg(2+)</name>
        <dbReference type="ChEBI" id="CHEBI:18420"/>
    </cofactor>
    <text evidence="12">Binds 1 Mg(2+) ion per subunit.</text>
</comment>
<dbReference type="InterPro" id="IPR013815">
    <property type="entry name" value="ATP_grasp_subdomain_1"/>
</dbReference>
<comment type="subcellular location">
    <subcellularLocation>
        <location evidence="12">Mitochondrion</location>
    </subcellularLocation>
</comment>
<evidence type="ECO:0000256" key="3">
    <source>
        <dbReference type="ARBA" id="ARBA00022598"/>
    </source>
</evidence>
<dbReference type="FunFam" id="3.30.470.20:FF:000002">
    <property type="entry name" value="Succinate--CoA ligase [ADP-forming] subunit beta"/>
    <property type="match status" value="1"/>
</dbReference>
<keyword evidence="3 12" id="KW-0436">Ligase</keyword>
<feature type="binding site" evidence="12">
    <location>
        <position position="136"/>
    </location>
    <ligand>
        <name>ATP</name>
        <dbReference type="ChEBI" id="CHEBI:30616"/>
    </ligand>
</feature>
<organism evidence="14 15">
    <name type="scientific">Parastrongyloides trichosuri</name>
    <name type="common">Possum-specific nematode worm</name>
    <dbReference type="NCBI Taxonomy" id="131310"/>
    <lineage>
        <taxon>Eukaryota</taxon>
        <taxon>Metazoa</taxon>
        <taxon>Ecdysozoa</taxon>
        <taxon>Nematoda</taxon>
        <taxon>Chromadorea</taxon>
        <taxon>Rhabditida</taxon>
        <taxon>Tylenchina</taxon>
        <taxon>Panagrolaimomorpha</taxon>
        <taxon>Strongyloidoidea</taxon>
        <taxon>Strongyloididae</taxon>
        <taxon>Parastrongyloides</taxon>
    </lineage>
</organism>
<feature type="binding site" evidence="12">
    <location>
        <begin position="75"/>
        <end position="77"/>
    </location>
    <ligand>
        <name>ATP</name>
        <dbReference type="ChEBI" id="CHEBI:30616"/>
    </ligand>
</feature>
<dbReference type="Proteomes" id="UP000038045">
    <property type="component" value="Unplaced"/>
</dbReference>
<keyword evidence="2 12" id="KW-0816">Tricarboxylic acid cycle</keyword>
<dbReference type="Gene3D" id="3.40.50.261">
    <property type="entry name" value="Succinyl-CoA synthetase domains"/>
    <property type="match status" value="1"/>
</dbReference>
<comment type="similarity">
    <text evidence="12">Belongs to the succinate/malate CoA ligase beta subunit family.</text>
</comment>
<dbReference type="GO" id="GO:0042709">
    <property type="term" value="C:succinate-CoA ligase complex"/>
    <property type="evidence" value="ECO:0007669"/>
    <property type="project" value="TreeGrafter"/>
</dbReference>
<name>A0A0N5A5C5_PARTI</name>